<dbReference type="PANTHER" id="PTHR31285:SF0">
    <property type="entry name" value="NICOTINAMIDE MONONUCLEOTIDE ADENYLYLTRANSFERASE"/>
    <property type="match status" value="1"/>
</dbReference>
<dbReference type="AlphaFoldDB" id="A0A3B0Z540"/>
<sequence length="465" mass="52707">MESTLDTHRKARSINLDDGKYGTIAEIGAGQETARWFFQVGGAAGTIAKAMSAYDMTFSDSIYGDCKRYVSRERLQAMLQHEYRLVNERLGEKRGDHSAFFAFANTVATHSYVRKQAGHGWLGIRFQTQPGEEASQIDVHVCLRGQESLQDQETLGILGVNLIYGALYLQDNPEALIKSLLDQLSSELLEIDMIDFSGPAFSGIDNRLMALRLVQHGLSSAAMFQADGKVVQPADVLYKKSVLVERSRFRPPTHLTMNLLDSAHAEFCKEADVNHDDVIVLSEMTLHNLVDGEEIDVEDYLHRAEILCALGKHVMISDCGAFYRLAEYLFRYTRQPVGVVLGVPTLQQIFCEKYYESLEGGILSSFGRMFRHDLRLYVGPALDSSDKELVTVHNLKIPEHLKHLYLHLLENGYIRELTDIRQEYLSIFSHDVLEKIRKGDPCWVDMVPDAVEKIIRDKRLFHYKG</sequence>
<proteinExistence type="predicted"/>
<dbReference type="GO" id="GO:0016887">
    <property type="term" value="F:ATP hydrolysis activity"/>
    <property type="evidence" value="ECO:0007669"/>
    <property type="project" value="TreeGrafter"/>
</dbReference>
<keyword evidence="1" id="KW-0548">Nucleotidyltransferase</keyword>
<keyword evidence="1" id="KW-0808">Transferase</keyword>
<name>A0A3B0Z540_9ZZZZ</name>
<protein>
    <submittedName>
        <fullName evidence="1">Nicotinamide mononucleotide adenylyltransferase</fullName>
    </submittedName>
</protein>
<reference evidence="1" key="1">
    <citation type="submission" date="2018-06" db="EMBL/GenBank/DDBJ databases">
        <authorList>
            <person name="Zhirakovskaya E."/>
        </authorList>
    </citation>
    <scope>NUCLEOTIDE SEQUENCE</scope>
</reference>
<dbReference type="PANTHER" id="PTHR31285">
    <property type="entry name" value="NICOTINAMIDE MONONUCLEOTIDE ADENYLYLTRANSFERASE"/>
    <property type="match status" value="1"/>
</dbReference>
<dbReference type="EMBL" id="UOFN01000051">
    <property type="protein sequence ID" value="VAW75806.1"/>
    <property type="molecule type" value="Genomic_DNA"/>
</dbReference>
<accession>A0A3B0Z540</accession>
<evidence type="ECO:0000313" key="1">
    <source>
        <dbReference type="EMBL" id="VAW75806.1"/>
    </source>
</evidence>
<dbReference type="GO" id="GO:0005634">
    <property type="term" value="C:nucleus"/>
    <property type="evidence" value="ECO:0007669"/>
    <property type="project" value="TreeGrafter"/>
</dbReference>
<gene>
    <name evidence="1" type="ORF">MNBD_GAMMA15-2493</name>
</gene>
<dbReference type="GO" id="GO:0005737">
    <property type="term" value="C:cytoplasm"/>
    <property type="evidence" value="ECO:0007669"/>
    <property type="project" value="TreeGrafter"/>
</dbReference>
<organism evidence="1">
    <name type="scientific">hydrothermal vent metagenome</name>
    <dbReference type="NCBI Taxonomy" id="652676"/>
    <lineage>
        <taxon>unclassified sequences</taxon>
        <taxon>metagenomes</taxon>
        <taxon>ecological metagenomes</taxon>
    </lineage>
</organism>
<dbReference type="GO" id="GO:0000309">
    <property type="term" value="F:nicotinamide-nucleotide adenylyltransferase activity"/>
    <property type="evidence" value="ECO:0007669"/>
    <property type="project" value="TreeGrafter"/>
</dbReference>